<dbReference type="EMBL" id="GDID01001552">
    <property type="protein sequence ID" value="JAP95054.1"/>
    <property type="molecule type" value="Transcribed_RNA"/>
</dbReference>
<dbReference type="PANTHER" id="PTHR46652:SF3">
    <property type="entry name" value="LEUCINE-RICH REPEAT-CONTAINING PROTEIN 9"/>
    <property type="match status" value="1"/>
</dbReference>
<dbReference type="AlphaFoldDB" id="A0A146KGQ3"/>
<dbReference type="InterPro" id="IPR032675">
    <property type="entry name" value="LRR_dom_sf"/>
</dbReference>
<dbReference type="InterPro" id="IPR025875">
    <property type="entry name" value="Leu-rich_rpt_4"/>
</dbReference>
<organism evidence="4">
    <name type="scientific">Trepomonas sp. PC1</name>
    <dbReference type="NCBI Taxonomy" id="1076344"/>
    <lineage>
        <taxon>Eukaryota</taxon>
        <taxon>Metamonada</taxon>
        <taxon>Diplomonadida</taxon>
        <taxon>Hexamitidae</taxon>
        <taxon>Hexamitinae</taxon>
        <taxon>Trepomonas</taxon>
    </lineage>
</organism>
<dbReference type="InterPro" id="IPR001611">
    <property type="entry name" value="Leu-rich_rpt"/>
</dbReference>
<feature type="coiled-coil region" evidence="3">
    <location>
        <begin position="207"/>
        <end position="241"/>
    </location>
</feature>
<reference evidence="4" key="1">
    <citation type="submission" date="2015-07" db="EMBL/GenBank/DDBJ databases">
        <title>Adaptation to a free-living lifestyle via gene acquisitions in the diplomonad Trepomonas sp. PC1.</title>
        <authorList>
            <person name="Xu F."/>
            <person name="Jerlstrom-Hultqvist J."/>
            <person name="Kolisko M."/>
            <person name="Simpson A.G.B."/>
            <person name="Roger A.J."/>
            <person name="Svard S.G."/>
            <person name="Andersson J.O."/>
        </authorList>
    </citation>
    <scope>NUCLEOTIDE SEQUENCE</scope>
    <source>
        <strain evidence="4">PC1</strain>
    </source>
</reference>
<dbReference type="SUPFAM" id="SSF52075">
    <property type="entry name" value="Outer arm dynein light chain 1"/>
    <property type="match status" value="1"/>
</dbReference>
<dbReference type="Pfam" id="PF12799">
    <property type="entry name" value="LRR_4"/>
    <property type="match status" value="1"/>
</dbReference>
<keyword evidence="1" id="KW-0433">Leucine-rich repeat</keyword>
<keyword evidence="3" id="KW-0175">Coiled coil</keyword>
<evidence type="ECO:0000256" key="3">
    <source>
        <dbReference type="SAM" id="Coils"/>
    </source>
</evidence>
<dbReference type="PROSITE" id="PS51450">
    <property type="entry name" value="LRR"/>
    <property type="match status" value="1"/>
</dbReference>
<dbReference type="PANTHER" id="PTHR46652">
    <property type="entry name" value="LEUCINE-RICH REPEAT AND IQ DOMAIN-CONTAINING PROTEIN 1-RELATED"/>
    <property type="match status" value="1"/>
</dbReference>
<feature type="non-terminal residue" evidence="4">
    <location>
        <position position="1"/>
    </location>
</feature>
<name>A0A146KGQ3_9EUKA</name>
<dbReference type="Gene3D" id="3.80.10.10">
    <property type="entry name" value="Ribonuclease Inhibitor"/>
    <property type="match status" value="1"/>
</dbReference>
<dbReference type="InterPro" id="IPR050836">
    <property type="entry name" value="SDS22/Internalin_LRR"/>
</dbReference>
<gene>
    <name evidence="4" type="ORF">TPC1_12070</name>
</gene>
<proteinExistence type="predicted"/>
<sequence>ERNAGKFTIENGVVTIKNQENFALKGVDEIEELRELVVENCKNLNIEGLSDLLQAEKIRINHCDLEDLEEFDSPALCELKELNLAHNKIKKIEPIFKLFDLQKIDISNNQIEDPNQLLFSMCKDDLVFFNVQNNPFIIQKDNDRYLEFEFYFLYALQDQMDKLEAANQKLVIQIWNDSNAIDEFETKMPEVTESINPYDREFLERVKEKMEAEEPILEEAIKLYEDKIKEEQDSIQNTESAVKLVMEDYVKRFPEGLKK</sequence>
<evidence type="ECO:0000256" key="1">
    <source>
        <dbReference type="ARBA" id="ARBA00022614"/>
    </source>
</evidence>
<accession>A0A146KGQ3</accession>
<evidence type="ECO:0000313" key="4">
    <source>
        <dbReference type="EMBL" id="JAP95054.1"/>
    </source>
</evidence>
<protein>
    <submittedName>
        <fullName evidence="4">Leucine rich repeats-containing protein</fullName>
    </submittedName>
</protein>
<evidence type="ECO:0000256" key="2">
    <source>
        <dbReference type="ARBA" id="ARBA00022737"/>
    </source>
</evidence>
<keyword evidence="2" id="KW-0677">Repeat</keyword>